<keyword evidence="8 11" id="KW-0472">Membrane</keyword>
<comment type="caution">
    <text evidence="13">The sequence shown here is derived from an EMBL/GenBank/DDBJ whole genome shotgun (WGS) entry which is preliminary data.</text>
</comment>
<name>A0ABD0K3Y5_9CAEN</name>
<dbReference type="GO" id="GO:0005743">
    <property type="term" value="C:mitochondrial inner membrane"/>
    <property type="evidence" value="ECO:0007669"/>
    <property type="project" value="UniProtKB-SubCell"/>
</dbReference>
<comment type="similarity">
    <text evidence="2 9">Belongs to the OXA1/ALB3/YidC family.</text>
</comment>
<keyword evidence="7" id="KW-0496">Mitochondrion</keyword>
<feature type="transmembrane region" description="Helical" evidence="11">
    <location>
        <begin position="148"/>
        <end position="168"/>
    </location>
</feature>
<dbReference type="PANTHER" id="PTHR12428:SF66">
    <property type="entry name" value="MITOCHONDRIAL INNER MEMBRANE PROTEIN OXA1L"/>
    <property type="match status" value="1"/>
</dbReference>
<gene>
    <name evidence="13" type="ORF">BaRGS_00027046</name>
</gene>
<dbReference type="NCBIfam" id="TIGR03592">
    <property type="entry name" value="yidC_oxa1_cterm"/>
    <property type="match status" value="1"/>
</dbReference>
<evidence type="ECO:0000256" key="10">
    <source>
        <dbReference type="SAM" id="MobiDB-lite"/>
    </source>
</evidence>
<keyword evidence="5" id="KW-0809">Transit peptide</keyword>
<keyword evidence="6 11" id="KW-1133">Transmembrane helix</keyword>
<protein>
    <recommendedName>
        <fullName evidence="12">Membrane insertase YidC/Oxa/ALB C-terminal domain-containing protein</fullName>
    </recommendedName>
</protein>
<feature type="domain" description="Membrane insertase YidC/Oxa/ALB C-terminal" evidence="12">
    <location>
        <begin position="148"/>
        <end position="341"/>
    </location>
</feature>
<evidence type="ECO:0000256" key="4">
    <source>
        <dbReference type="ARBA" id="ARBA00022792"/>
    </source>
</evidence>
<keyword evidence="4" id="KW-0999">Mitochondrion inner membrane</keyword>
<comment type="subcellular location">
    <subcellularLocation>
        <location evidence="9">Membrane</location>
        <topology evidence="9">Multi-pass membrane protein</topology>
    </subcellularLocation>
    <subcellularLocation>
        <location evidence="1">Mitochondrion inner membrane</location>
        <topology evidence="1">Multi-pass membrane protein</topology>
    </subcellularLocation>
</comment>
<proteinExistence type="inferred from homology"/>
<keyword evidence="3 9" id="KW-0812">Transmembrane</keyword>
<evidence type="ECO:0000256" key="7">
    <source>
        <dbReference type="ARBA" id="ARBA00023128"/>
    </source>
</evidence>
<feature type="transmembrane region" description="Helical" evidence="11">
    <location>
        <begin position="310"/>
        <end position="329"/>
    </location>
</feature>
<evidence type="ECO:0000256" key="9">
    <source>
        <dbReference type="RuleBase" id="RU003945"/>
    </source>
</evidence>
<organism evidence="13 14">
    <name type="scientific">Batillaria attramentaria</name>
    <dbReference type="NCBI Taxonomy" id="370345"/>
    <lineage>
        <taxon>Eukaryota</taxon>
        <taxon>Metazoa</taxon>
        <taxon>Spiralia</taxon>
        <taxon>Lophotrochozoa</taxon>
        <taxon>Mollusca</taxon>
        <taxon>Gastropoda</taxon>
        <taxon>Caenogastropoda</taxon>
        <taxon>Sorbeoconcha</taxon>
        <taxon>Cerithioidea</taxon>
        <taxon>Batillariidae</taxon>
        <taxon>Batillaria</taxon>
    </lineage>
</organism>
<evidence type="ECO:0000256" key="8">
    <source>
        <dbReference type="ARBA" id="ARBA00023136"/>
    </source>
</evidence>
<evidence type="ECO:0000256" key="6">
    <source>
        <dbReference type="ARBA" id="ARBA00022989"/>
    </source>
</evidence>
<dbReference type="CDD" id="cd20069">
    <property type="entry name" value="5TM_Oxa1-like"/>
    <property type="match status" value="1"/>
</dbReference>
<feature type="transmembrane region" description="Helical" evidence="11">
    <location>
        <begin position="270"/>
        <end position="289"/>
    </location>
</feature>
<sequence>MAACLRHVKVLRGLSSGRSRSVKKQMSVLNAAQPSCRLLSSLSLSASRRAPRGGQHVFVLTTVTTPVRWNSGATRTASAVIDAASDKAAPTDYIPPPPPLPEAPSEVPDVLNALGEQTLSSVGLAGWSPAGLVQQGLEALHVSAGLPWWSAILAGTVCVRLCMFPLVIKSQRNVAHMHNHMPTMTRLQDKFTQARQSGNAVEAARAGNELMEFMKRNEIKPFRNFLVPLAQVPVFLSVFIGLRQMANLPVESMKTGGLLWFTDLTLPDQFYAMPLMTMATFLLTIELGVDGVKAGTMNHSMKWFMRCMPIIMLPLISNFPSAMLCYWFTSNVFSLLQVLFLKIPGVRKFFGIEQMVHHPPSALPKKKGFLEGFRDSMSNAKLAQQMEERQRVDALKFQKAGQGPIQKTYTYDPTKARGANSAVSAKSKS</sequence>
<evidence type="ECO:0000259" key="12">
    <source>
        <dbReference type="Pfam" id="PF02096"/>
    </source>
</evidence>
<dbReference type="InterPro" id="IPR028055">
    <property type="entry name" value="YidC/Oxa/ALB_C"/>
</dbReference>
<dbReference type="EMBL" id="JACVVK020000258">
    <property type="protein sequence ID" value="KAK7481673.1"/>
    <property type="molecule type" value="Genomic_DNA"/>
</dbReference>
<dbReference type="Proteomes" id="UP001519460">
    <property type="component" value="Unassembled WGS sequence"/>
</dbReference>
<dbReference type="AlphaFoldDB" id="A0ABD0K3Y5"/>
<reference evidence="13 14" key="1">
    <citation type="journal article" date="2023" name="Sci. Data">
        <title>Genome assembly of the Korean intertidal mud-creeper Batillaria attramentaria.</title>
        <authorList>
            <person name="Patra A.K."/>
            <person name="Ho P.T."/>
            <person name="Jun S."/>
            <person name="Lee S.J."/>
            <person name="Kim Y."/>
            <person name="Won Y.J."/>
        </authorList>
    </citation>
    <scope>NUCLEOTIDE SEQUENCE [LARGE SCALE GENOMIC DNA]</scope>
    <source>
        <strain evidence="13">Wonlab-2016</strain>
    </source>
</reference>
<dbReference type="InterPro" id="IPR001708">
    <property type="entry name" value="YidC/ALB3/OXA1/COX18"/>
</dbReference>
<evidence type="ECO:0000256" key="3">
    <source>
        <dbReference type="ARBA" id="ARBA00022692"/>
    </source>
</evidence>
<evidence type="ECO:0000256" key="2">
    <source>
        <dbReference type="ARBA" id="ARBA00009877"/>
    </source>
</evidence>
<dbReference type="Pfam" id="PF02096">
    <property type="entry name" value="60KD_IMP"/>
    <property type="match status" value="1"/>
</dbReference>
<evidence type="ECO:0000313" key="13">
    <source>
        <dbReference type="EMBL" id="KAK7481673.1"/>
    </source>
</evidence>
<evidence type="ECO:0000313" key="14">
    <source>
        <dbReference type="Proteomes" id="UP001519460"/>
    </source>
</evidence>
<keyword evidence="14" id="KW-1185">Reference proteome</keyword>
<feature type="transmembrane region" description="Helical" evidence="11">
    <location>
        <begin position="225"/>
        <end position="246"/>
    </location>
</feature>
<evidence type="ECO:0000256" key="11">
    <source>
        <dbReference type="SAM" id="Phobius"/>
    </source>
</evidence>
<evidence type="ECO:0000256" key="1">
    <source>
        <dbReference type="ARBA" id="ARBA00004448"/>
    </source>
</evidence>
<dbReference type="PANTHER" id="PTHR12428">
    <property type="entry name" value="OXA1"/>
    <property type="match status" value="1"/>
</dbReference>
<evidence type="ECO:0000256" key="5">
    <source>
        <dbReference type="ARBA" id="ARBA00022946"/>
    </source>
</evidence>
<accession>A0ABD0K3Y5</accession>
<feature type="region of interest" description="Disordered" evidence="10">
    <location>
        <begin position="406"/>
        <end position="429"/>
    </location>
</feature>